<dbReference type="PANTHER" id="PTHR31482:SF18">
    <property type="entry name" value="ESTS AU081301(E20138)"/>
    <property type="match status" value="1"/>
</dbReference>
<feature type="domain" description="F-box" evidence="2">
    <location>
        <begin position="85"/>
        <end position="131"/>
    </location>
</feature>
<dbReference type="Gene3D" id="1.20.1280.50">
    <property type="match status" value="1"/>
</dbReference>
<accession>A0A1D1Z4F8</accession>
<dbReference type="InterPro" id="IPR001810">
    <property type="entry name" value="F-box_dom"/>
</dbReference>
<feature type="signal peptide" evidence="1">
    <location>
        <begin position="1"/>
        <end position="20"/>
    </location>
</feature>
<organism evidence="3">
    <name type="scientific">Anthurium amnicola</name>
    <dbReference type="NCBI Taxonomy" id="1678845"/>
    <lineage>
        <taxon>Eukaryota</taxon>
        <taxon>Viridiplantae</taxon>
        <taxon>Streptophyta</taxon>
        <taxon>Embryophyta</taxon>
        <taxon>Tracheophyta</taxon>
        <taxon>Spermatophyta</taxon>
        <taxon>Magnoliopsida</taxon>
        <taxon>Liliopsida</taxon>
        <taxon>Araceae</taxon>
        <taxon>Pothoideae</taxon>
        <taxon>Potheae</taxon>
        <taxon>Anthurium</taxon>
    </lineage>
</organism>
<gene>
    <name evidence="3" type="primary">At2g32560_1</name>
    <name evidence="3" type="ORF">g.62522</name>
</gene>
<evidence type="ECO:0000313" key="3">
    <source>
        <dbReference type="EMBL" id="JAT61780.1"/>
    </source>
</evidence>
<dbReference type="AlphaFoldDB" id="A0A1D1Z4F8"/>
<dbReference type="PANTHER" id="PTHR31482">
    <property type="entry name" value="ESTS AU081301(E20138)"/>
    <property type="match status" value="1"/>
</dbReference>
<feature type="chain" id="PRO_5008900721" evidence="1">
    <location>
        <begin position="21"/>
        <end position="398"/>
    </location>
</feature>
<reference evidence="3" key="1">
    <citation type="submission" date="2015-07" db="EMBL/GenBank/DDBJ databases">
        <title>Transcriptome Assembly of Anthurium amnicola.</title>
        <authorList>
            <person name="Suzuki J."/>
        </authorList>
    </citation>
    <scope>NUCLEOTIDE SEQUENCE</scope>
</reference>
<dbReference type="InterPro" id="IPR036047">
    <property type="entry name" value="F-box-like_dom_sf"/>
</dbReference>
<dbReference type="SUPFAM" id="SSF81383">
    <property type="entry name" value="F-box domain"/>
    <property type="match status" value="1"/>
</dbReference>
<dbReference type="PROSITE" id="PS50181">
    <property type="entry name" value="FBOX"/>
    <property type="match status" value="1"/>
</dbReference>
<dbReference type="Pfam" id="PF12937">
    <property type="entry name" value="F-box-like"/>
    <property type="match status" value="1"/>
</dbReference>
<evidence type="ECO:0000256" key="1">
    <source>
        <dbReference type="SAM" id="SignalP"/>
    </source>
</evidence>
<keyword evidence="1" id="KW-0732">Signal</keyword>
<dbReference type="SMART" id="SM00256">
    <property type="entry name" value="FBOX"/>
    <property type="match status" value="1"/>
</dbReference>
<proteinExistence type="predicted"/>
<sequence length="398" mass="46040">MLLFLLSFVSFLVVFSKSLSLKLLPSWANEMSLVSLLFCQELLYCLVHWVKSSRRIASTILRIPPTMSAKKKIVPVVEDEGEMAEMSVLDLPELTLECILGKLSPTGLCNMGAVCSSLRDRCRSDHLWQRHMEEKWGRVMGPAAKREWQVYTSSKKDHSVTPPGESKQEGWLGSLSCMWPFSLLRSKIDSGGNPRSSLPVDSAMSWYLALEGGRFWFPAQVYNRENGHVGFMLSCYDAELSYDRRTDTFHARYPPNGRRTIVIEEGVQWDRLRAPQIDMLAHNLHVSDCLNDLYPGDHIEIQWRKSKEFPYGWWYGVVGHQESCDGNEHHCRCHNSDTVMLEFKQYAAGSRWRRTIINRKHHREEGNEADGFYGGIRKLYREEEITMWQRLWPSEAIE</sequence>
<protein>
    <submittedName>
        <fullName evidence="3">F-box protein At2g32560</fullName>
    </submittedName>
</protein>
<dbReference type="EMBL" id="GDJX01006156">
    <property type="protein sequence ID" value="JAT61780.1"/>
    <property type="molecule type" value="Transcribed_RNA"/>
</dbReference>
<evidence type="ECO:0000259" key="2">
    <source>
        <dbReference type="PROSITE" id="PS50181"/>
    </source>
</evidence>
<name>A0A1D1Z4F8_9ARAE</name>